<dbReference type="Proteomes" id="UP000039046">
    <property type="component" value="Unassembled WGS sequence"/>
</dbReference>
<dbReference type="AlphaFoldDB" id="A0A0A1TLA1"/>
<dbReference type="PANTHER" id="PTHR28256:SF1">
    <property type="entry name" value="RIBONUCLEASES P_MRP PROTEIN SUBUNIT POP7"/>
    <property type="match status" value="1"/>
</dbReference>
<feature type="compositionally biased region" description="Polar residues" evidence="4">
    <location>
        <begin position="1"/>
        <end position="18"/>
    </location>
</feature>
<evidence type="ECO:0000256" key="4">
    <source>
        <dbReference type="SAM" id="MobiDB-lite"/>
    </source>
</evidence>
<dbReference type="GO" id="GO:0005655">
    <property type="term" value="C:nucleolar ribonuclease P complex"/>
    <property type="evidence" value="ECO:0007669"/>
    <property type="project" value="InterPro"/>
</dbReference>
<dbReference type="STRING" id="1531966.A0A0A1TLA1"/>
<dbReference type="GO" id="GO:0004526">
    <property type="term" value="F:ribonuclease P activity"/>
    <property type="evidence" value="ECO:0007669"/>
    <property type="project" value="TreeGrafter"/>
</dbReference>
<evidence type="ECO:0000313" key="5">
    <source>
        <dbReference type="EMBL" id="CEJ90782.1"/>
    </source>
</evidence>
<dbReference type="GO" id="GO:0006364">
    <property type="term" value="P:rRNA processing"/>
    <property type="evidence" value="ECO:0007669"/>
    <property type="project" value="TreeGrafter"/>
</dbReference>
<dbReference type="InterPro" id="IPR036882">
    <property type="entry name" value="Alba-like_dom_sf"/>
</dbReference>
<evidence type="ECO:0000256" key="2">
    <source>
        <dbReference type="ARBA" id="ARBA00022694"/>
    </source>
</evidence>
<dbReference type="GO" id="GO:0000172">
    <property type="term" value="C:ribonuclease MRP complex"/>
    <property type="evidence" value="ECO:0007669"/>
    <property type="project" value="InterPro"/>
</dbReference>
<name>A0A0A1TLA1_9HYPO</name>
<dbReference type="EMBL" id="CDHN01000003">
    <property type="protein sequence ID" value="CEJ90782.1"/>
    <property type="molecule type" value="Genomic_DNA"/>
</dbReference>
<dbReference type="GO" id="GO:0000294">
    <property type="term" value="P:nuclear-transcribed mRNA catabolic process, RNase MRP-dependent"/>
    <property type="evidence" value="ECO:0007669"/>
    <property type="project" value="TreeGrafter"/>
</dbReference>
<dbReference type="PANTHER" id="PTHR28256">
    <property type="entry name" value="RIBONUCLEASES P/MRP PROTEIN SUBUNIT POP7"/>
    <property type="match status" value="1"/>
</dbReference>
<dbReference type="Gene3D" id="3.30.110.20">
    <property type="entry name" value="Alba-like domain"/>
    <property type="match status" value="1"/>
</dbReference>
<feature type="region of interest" description="Disordered" evidence="4">
    <location>
        <begin position="1"/>
        <end position="44"/>
    </location>
</feature>
<reference evidence="5 6" key="1">
    <citation type="journal article" date="2015" name="Genome Announc.">
        <title>Draft Genome Sequence and Gene Annotation of the Entomopathogenic Fungus Verticillium hemipterigenum.</title>
        <authorList>
            <person name="Horn F."/>
            <person name="Habel A."/>
            <person name="Scharf D.H."/>
            <person name="Dworschak J."/>
            <person name="Brakhage A.A."/>
            <person name="Guthke R."/>
            <person name="Hertweck C."/>
            <person name="Linde J."/>
        </authorList>
    </citation>
    <scope>NUCLEOTIDE SEQUENCE [LARGE SCALE GENOMIC DNA]</scope>
</reference>
<dbReference type="Pfam" id="PF12328">
    <property type="entry name" value="Rpp20"/>
    <property type="match status" value="1"/>
</dbReference>
<dbReference type="GO" id="GO:0034965">
    <property type="term" value="P:intronic box C/D snoRNA processing"/>
    <property type="evidence" value="ECO:0007669"/>
    <property type="project" value="TreeGrafter"/>
</dbReference>
<evidence type="ECO:0000256" key="3">
    <source>
        <dbReference type="ARBA" id="ARBA00023242"/>
    </source>
</evidence>
<dbReference type="HOGENOM" id="CLU_085444_1_0_1"/>
<dbReference type="GO" id="GO:0000171">
    <property type="term" value="F:ribonuclease MRP activity"/>
    <property type="evidence" value="ECO:0007669"/>
    <property type="project" value="TreeGrafter"/>
</dbReference>
<keyword evidence="2" id="KW-0819">tRNA processing</keyword>
<dbReference type="OrthoDB" id="5416589at2759"/>
<proteinExistence type="predicted"/>
<organism evidence="5 6">
    <name type="scientific">[Torrubiella] hemipterigena</name>
    <dbReference type="NCBI Taxonomy" id="1531966"/>
    <lineage>
        <taxon>Eukaryota</taxon>
        <taxon>Fungi</taxon>
        <taxon>Dikarya</taxon>
        <taxon>Ascomycota</taxon>
        <taxon>Pezizomycotina</taxon>
        <taxon>Sordariomycetes</taxon>
        <taxon>Hypocreomycetidae</taxon>
        <taxon>Hypocreales</taxon>
        <taxon>Clavicipitaceae</taxon>
        <taxon>Clavicipitaceae incertae sedis</taxon>
        <taxon>'Torrubiella' clade</taxon>
    </lineage>
</organism>
<protein>
    <submittedName>
        <fullName evidence="5">Uncharacterized protein</fullName>
    </submittedName>
</protein>
<comment type="subcellular location">
    <subcellularLocation>
        <location evidence="1">Nucleus</location>
    </subcellularLocation>
</comment>
<sequence length="173" mass="18970">MGDQTHSGTATRSANIQKLSRVDDGHRIKKRPLTRPPLPSSSKTPVIYVSSKTPFMSTVRRVRKQLDKPIRSRGGVAPARKNATLHSRIEALKHAAARDGDDSNVTVTIMGTGKAVEKVLAVAGWFEQQVDCRVELQTKTVATVDDIVVDDGGDEEESRVRRLSCLEVKVSLK</sequence>
<keyword evidence="3" id="KW-0539">Nucleus</keyword>
<dbReference type="GO" id="GO:0003723">
    <property type="term" value="F:RNA binding"/>
    <property type="evidence" value="ECO:0007669"/>
    <property type="project" value="TreeGrafter"/>
</dbReference>
<gene>
    <name evidence="5" type="ORF">VHEMI06542</name>
</gene>
<evidence type="ECO:0000313" key="6">
    <source>
        <dbReference type="Proteomes" id="UP000039046"/>
    </source>
</evidence>
<dbReference type="GO" id="GO:0001682">
    <property type="term" value="P:tRNA 5'-leader removal"/>
    <property type="evidence" value="ECO:0007669"/>
    <property type="project" value="InterPro"/>
</dbReference>
<dbReference type="InterPro" id="IPR014612">
    <property type="entry name" value="Pop7/Rpp20"/>
</dbReference>
<evidence type="ECO:0000256" key="1">
    <source>
        <dbReference type="ARBA" id="ARBA00004123"/>
    </source>
</evidence>
<keyword evidence="6" id="KW-1185">Reference proteome</keyword>
<accession>A0A0A1TLA1</accession>
<dbReference type="InterPro" id="IPR020241">
    <property type="entry name" value="RNase_P/MRP_Pop7_fungi"/>
</dbReference>